<dbReference type="SMART" id="SM00448">
    <property type="entry name" value="REC"/>
    <property type="match status" value="1"/>
</dbReference>
<evidence type="ECO:0000259" key="2">
    <source>
        <dbReference type="PROSITE" id="PS50110"/>
    </source>
</evidence>
<dbReference type="Pfam" id="PF00072">
    <property type="entry name" value="Response_reg"/>
    <property type="match status" value="1"/>
</dbReference>
<dbReference type="PROSITE" id="PS50110">
    <property type="entry name" value="RESPONSE_REGULATORY"/>
    <property type="match status" value="1"/>
</dbReference>
<dbReference type="EMBL" id="JASJEV010000003">
    <property type="protein sequence ID" value="MDJ1158042.1"/>
    <property type="molecule type" value="Genomic_DNA"/>
</dbReference>
<dbReference type="Gene3D" id="3.40.50.2300">
    <property type="match status" value="1"/>
</dbReference>
<comment type="caution">
    <text evidence="3">The sequence shown here is derived from an EMBL/GenBank/DDBJ whole genome shotgun (WGS) entry which is preliminary data.</text>
</comment>
<dbReference type="RefSeq" id="WP_283740023.1">
    <property type="nucleotide sequence ID" value="NZ_JASJEV010000003.1"/>
</dbReference>
<feature type="domain" description="Response regulatory" evidence="2">
    <location>
        <begin position="8"/>
        <end position="125"/>
    </location>
</feature>
<dbReference type="InterPro" id="IPR011006">
    <property type="entry name" value="CheY-like_superfamily"/>
</dbReference>
<name>A0ABT7AF88_9HYPH</name>
<dbReference type="InterPro" id="IPR052048">
    <property type="entry name" value="ST_Response_Regulator"/>
</dbReference>
<protein>
    <submittedName>
        <fullName evidence="3">Response regulator</fullName>
    </submittedName>
</protein>
<accession>A0ABT7AF88</accession>
<evidence type="ECO:0000256" key="1">
    <source>
        <dbReference type="PROSITE-ProRule" id="PRU00169"/>
    </source>
</evidence>
<dbReference type="Proteomes" id="UP001321492">
    <property type="component" value="Unassembled WGS sequence"/>
</dbReference>
<organism evidence="3 4">
    <name type="scientific">Chelatococcus albus</name>
    <dbReference type="NCBI Taxonomy" id="3047466"/>
    <lineage>
        <taxon>Bacteria</taxon>
        <taxon>Pseudomonadati</taxon>
        <taxon>Pseudomonadota</taxon>
        <taxon>Alphaproteobacteria</taxon>
        <taxon>Hyphomicrobiales</taxon>
        <taxon>Chelatococcaceae</taxon>
        <taxon>Chelatococcus</taxon>
    </lineage>
</organism>
<feature type="modified residue" description="4-aspartylphosphate" evidence="1">
    <location>
        <position position="58"/>
    </location>
</feature>
<dbReference type="PANTHER" id="PTHR43228:SF1">
    <property type="entry name" value="TWO-COMPONENT RESPONSE REGULATOR ARR22"/>
    <property type="match status" value="1"/>
</dbReference>
<evidence type="ECO:0000313" key="4">
    <source>
        <dbReference type="Proteomes" id="UP001321492"/>
    </source>
</evidence>
<proteinExistence type="predicted"/>
<dbReference type="SUPFAM" id="SSF52172">
    <property type="entry name" value="CheY-like"/>
    <property type="match status" value="1"/>
</dbReference>
<dbReference type="InterPro" id="IPR001789">
    <property type="entry name" value="Sig_transdc_resp-reg_receiver"/>
</dbReference>
<reference evidence="3 4" key="1">
    <citation type="submission" date="2023-05" db="EMBL/GenBank/DDBJ databases">
        <title>Chelatococcus sp. nov., a moderately thermophilic bacterium isolated from hot spring microbial mat.</title>
        <authorList>
            <person name="Hu C.-J."/>
            <person name="Li W.-J."/>
        </authorList>
    </citation>
    <scope>NUCLEOTIDE SEQUENCE [LARGE SCALE GENOMIC DNA]</scope>
    <source>
        <strain evidence="3 4">SYSU G07232</strain>
    </source>
</reference>
<dbReference type="PANTHER" id="PTHR43228">
    <property type="entry name" value="TWO-COMPONENT RESPONSE REGULATOR"/>
    <property type="match status" value="1"/>
</dbReference>
<sequence>MKPKDQIRILVVDDQKSMRGLASYYLQQLDFRQIDEAESAMEALKKMQQKAYDVILLDWNMEGMSGIDLLRAIRSVPELNHIKVIMATAERSVEKLKEASAIGANHYVVKPYEIGDLDVRLQKVLGTA</sequence>
<evidence type="ECO:0000313" key="3">
    <source>
        <dbReference type="EMBL" id="MDJ1158042.1"/>
    </source>
</evidence>
<keyword evidence="1" id="KW-0597">Phosphoprotein</keyword>
<keyword evidence="4" id="KW-1185">Reference proteome</keyword>
<gene>
    <name evidence="3" type="ORF">QNA08_07320</name>
</gene>